<feature type="transmembrane region" description="Helical" evidence="1">
    <location>
        <begin position="30"/>
        <end position="48"/>
    </location>
</feature>
<gene>
    <name evidence="3" type="ORF">DU484_12760</name>
    <name evidence="2" type="ORF">DU500_12875</name>
</gene>
<dbReference type="Proteomes" id="UP000253273">
    <property type="component" value="Chromosome"/>
</dbReference>
<proteinExistence type="predicted"/>
<dbReference type="EMBL" id="CP031148">
    <property type="protein sequence ID" value="AXG10642.1"/>
    <property type="molecule type" value="Genomic_DNA"/>
</dbReference>
<protein>
    <submittedName>
        <fullName evidence="2">Uncharacterized protein</fullName>
    </submittedName>
</protein>
<feature type="transmembrane region" description="Helical" evidence="1">
    <location>
        <begin position="7"/>
        <end position="24"/>
    </location>
</feature>
<reference evidence="2 5" key="2">
    <citation type="submission" date="2018-07" db="EMBL/GenBank/DDBJ databases">
        <title>Genome sequences of Haloplanus sp. CBA1113.</title>
        <authorList>
            <person name="Kim Y.B."/>
            <person name="Roh S.W."/>
        </authorList>
    </citation>
    <scope>NUCLEOTIDE SEQUENCE [LARGE SCALE GENOMIC DNA]</scope>
    <source>
        <strain evidence="2 5">CBA1113</strain>
    </source>
</reference>
<keyword evidence="1" id="KW-0812">Transmembrane</keyword>
<feature type="transmembrane region" description="Helical" evidence="1">
    <location>
        <begin position="69"/>
        <end position="102"/>
    </location>
</feature>
<dbReference type="KEGG" id="haq:DU484_12760"/>
<keyword evidence="5" id="KW-1185">Reference proteome</keyword>
<reference evidence="3 4" key="1">
    <citation type="submission" date="2018-07" db="EMBL/GenBank/DDBJ databases">
        <title>Genome sequences of Haloplanus sp. CBA1112.</title>
        <authorList>
            <person name="Kim Y.B."/>
            <person name="Roh S.W."/>
        </authorList>
    </citation>
    <scope>NUCLEOTIDE SEQUENCE [LARGE SCALE GENOMIC DNA]</scope>
    <source>
        <strain evidence="3 4">CBA1112</strain>
    </source>
</reference>
<organism evidence="2 5">
    <name type="scientific">Haloplanus rubicundus</name>
    <dbReference type="NCBI Taxonomy" id="1547898"/>
    <lineage>
        <taxon>Archaea</taxon>
        <taxon>Methanobacteriati</taxon>
        <taxon>Methanobacteriota</taxon>
        <taxon>Stenosarchaea group</taxon>
        <taxon>Halobacteria</taxon>
        <taxon>Halobacteriales</taxon>
        <taxon>Haloferacaceae</taxon>
        <taxon>Haloplanus</taxon>
    </lineage>
</organism>
<dbReference type="Proteomes" id="UP000252985">
    <property type="component" value="Chromosome"/>
</dbReference>
<evidence type="ECO:0000313" key="5">
    <source>
        <dbReference type="Proteomes" id="UP000253273"/>
    </source>
</evidence>
<accession>A0A345E4X0</accession>
<dbReference type="KEGG" id="haj:DU500_12875"/>
<evidence type="ECO:0000313" key="2">
    <source>
        <dbReference type="EMBL" id="AXG07242.1"/>
    </source>
</evidence>
<dbReference type="EMBL" id="CP031150">
    <property type="protein sequence ID" value="AXG07242.1"/>
    <property type="molecule type" value="Genomic_DNA"/>
</dbReference>
<evidence type="ECO:0000313" key="3">
    <source>
        <dbReference type="EMBL" id="AXG10642.1"/>
    </source>
</evidence>
<keyword evidence="1" id="KW-0472">Membrane</keyword>
<keyword evidence="1" id="KW-1133">Transmembrane helix</keyword>
<name>A0A345E4X0_9EURY</name>
<dbReference type="GeneID" id="37287864"/>
<accession>A0A345EEM0</accession>
<sequence>MPSSDPTWRLPVAIVALLVVLYAFEVSGNVLFGVFLAAVLYLVAWLVARVSPGNPLDDMTRERRLVTGAVVLVVLAYAVVIAGSILLGVLVAATVALVAWLTSPVGPVARWLDRV</sequence>
<dbReference type="RefSeq" id="WP_114586373.1">
    <property type="nucleotide sequence ID" value="NZ_CP031148.1"/>
</dbReference>
<evidence type="ECO:0000313" key="4">
    <source>
        <dbReference type="Proteomes" id="UP000252985"/>
    </source>
</evidence>
<evidence type="ECO:0000256" key="1">
    <source>
        <dbReference type="SAM" id="Phobius"/>
    </source>
</evidence>
<dbReference type="AlphaFoldDB" id="A0A345E4X0"/>